<keyword evidence="1" id="KW-0732">Signal</keyword>
<comment type="caution">
    <text evidence="2">The sequence shown here is derived from an EMBL/GenBank/DDBJ whole genome shotgun (WGS) entry which is preliminary data.</text>
</comment>
<gene>
    <name evidence="2" type="ORF">H6P81_003956</name>
</gene>
<feature type="signal peptide" evidence="1">
    <location>
        <begin position="1"/>
        <end position="24"/>
    </location>
</feature>
<evidence type="ECO:0000313" key="3">
    <source>
        <dbReference type="Proteomes" id="UP000825729"/>
    </source>
</evidence>
<evidence type="ECO:0000313" key="2">
    <source>
        <dbReference type="EMBL" id="KAG9459448.1"/>
    </source>
</evidence>
<organism evidence="2 3">
    <name type="scientific">Aristolochia fimbriata</name>
    <name type="common">White veined hardy Dutchman's pipe vine</name>
    <dbReference type="NCBI Taxonomy" id="158543"/>
    <lineage>
        <taxon>Eukaryota</taxon>
        <taxon>Viridiplantae</taxon>
        <taxon>Streptophyta</taxon>
        <taxon>Embryophyta</taxon>
        <taxon>Tracheophyta</taxon>
        <taxon>Spermatophyta</taxon>
        <taxon>Magnoliopsida</taxon>
        <taxon>Magnoliidae</taxon>
        <taxon>Piperales</taxon>
        <taxon>Aristolochiaceae</taxon>
        <taxon>Aristolochia</taxon>
    </lineage>
</organism>
<name>A0AAV7FEV8_ARIFI</name>
<proteinExistence type="predicted"/>
<dbReference type="Proteomes" id="UP000825729">
    <property type="component" value="Unassembled WGS sequence"/>
</dbReference>
<sequence>MAKLGSSNISCFLLLCCLLVSYFALHECTIASAAEAAEGTGFCVETSDHKWACMLASPEYIFDTLEDCLKNCKFSLPSKGD</sequence>
<evidence type="ECO:0000256" key="1">
    <source>
        <dbReference type="SAM" id="SignalP"/>
    </source>
</evidence>
<feature type="chain" id="PRO_5043484990" evidence="1">
    <location>
        <begin position="25"/>
        <end position="81"/>
    </location>
</feature>
<keyword evidence="3" id="KW-1185">Reference proteome</keyword>
<accession>A0AAV7FEV8</accession>
<dbReference type="EMBL" id="JAINDJ010000002">
    <property type="protein sequence ID" value="KAG9459448.1"/>
    <property type="molecule type" value="Genomic_DNA"/>
</dbReference>
<reference evidence="2 3" key="1">
    <citation type="submission" date="2021-07" db="EMBL/GenBank/DDBJ databases">
        <title>The Aristolochia fimbriata genome: insights into angiosperm evolution, floral development and chemical biosynthesis.</title>
        <authorList>
            <person name="Jiao Y."/>
        </authorList>
    </citation>
    <scope>NUCLEOTIDE SEQUENCE [LARGE SCALE GENOMIC DNA]</scope>
    <source>
        <strain evidence="2">IBCAS-2021</strain>
        <tissue evidence="2">Leaf</tissue>
    </source>
</reference>
<dbReference type="AlphaFoldDB" id="A0AAV7FEV8"/>
<protein>
    <submittedName>
        <fullName evidence="2">Uncharacterized protein</fullName>
    </submittedName>
</protein>